<evidence type="ECO:0000256" key="4">
    <source>
        <dbReference type="ARBA" id="ARBA00022827"/>
    </source>
</evidence>
<dbReference type="Gene3D" id="1.10.540.10">
    <property type="entry name" value="Acyl-CoA dehydrogenase/oxidase, N-terminal domain"/>
    <property type="match status" value="1"/>
</dbReference>
<keyword evidence="4 5" id="KW-0274">FAD</keyword>
<dbReference type="InterPro" id="IPR037069">
    <property type="entry name" value="AcylCoA_DH/ox_N_sf"/>
</dbReference>
<evidence type="ECO:0000259" key="6">
    <source>
        <dbReference type="Pfam" id="PF00441"/>
    </source>
</evidence>
<proteinExistence type="inferred from homology"/>
<comment type="cofactor">
    <cofactor evidence="1 5">
        <name>FAD</name>
        <dbReference type="ChEBI" id="CHEBI:57692"/>
    </cofactor>
</comment>
<organism evidence="9 10">
    <name type="scientific">Phaeospirillum tilakii</name>
    <dbReference type="NCBI Taxonomy" id="741673"/>
    <lineage>
        <taxon>Bacteria</taxon>
        <taxon>Pseudomonadati</taxon>
        <taxon>Pseudomonadota</taxon>
        <taxon>Alphaproteobacteria</taxon>
        <taxon>Rhodospirillales</taxon>
        <taxon>Rhodospirillaceae</taxon>
        <taxon>Phaeospirillum</taxon>
    </lineage>
</organism>
<dbReference type="Proteomes" id="UP001597296">
    <property type="component" value="Unassembled WGS sequence"/>
</dbReference>
<dbReference type="Pfam" id="PF02771">
    <property type="entry name" value="Acyl-CoA_dh_N"/>
    <property type="match status" value="1"/>
</dbReference>
<dbReference type="Pfam" id="PF02770">
    <property type="entry name" value="Acyl-CoA_dh_M"/>
    <property type="match status" value="1"/>
</dbReference>
<dbReference type="Gene3D" id="1.20.140.10">
    <property type="entry name" value="Butyryl-CoA Dehydrogenase, subunit A, domain 3"/>
    <property type="match status" value="1"/>
</dbReference>
<dbReference type="InterPro" id="IPR009075">
    <property type="entry name" value="AcylCo_DH/oxidase_C"/>
</dbReference>
<dbReference type="Gene3D" id="2.40.110.10">
    <property type="entry name" value="Butyryl-CoA Dehydrogenase, subunit A, domain 2"/>
    <property type="match status" value="1"/>
</dbReference>
<name>A0ABW5CBD7_9PROT</name>
<feature type="domain" description="Acyl-CoA oxidase/dehydrogenase middle" evidence="7">
    <location>
        <begin position="155"/>
        <end position="259"/>
    </location>
</feature>
<accession>A0ABW5CBD7</accession>
<keyword evidence="10" id="KW-1185">Reference proteome</keyword>
<evidence type="ECO:0000259" key="8">
    <source>
        <dbReference type="Pfam" id="PF02771"/>
    </source>
</evidence>
<evidence type="ECO:0000256" key="3">
    <source>
        <dbReference type="ARBA" id="ARBA00022630"/>
    </source>
</evidence>
<feature type="domain" description="Acyl-CoA dehydrogenase/oxidase C-terminal" evidence="6">
    <location>
        <begin position="269"/>
        <end position="427"/>
    </location>
</feature>
<reference evidence="10" key="1">
    <citation type="journal article" date="2019" name="Int. J. Syst. Evol. Microbiol.">
        <title>The Global Catalogue of Microorganisms (GCM) 10K type strain sequencing project: providing services to taxonomists for standard genome sequencing and annotation.</title>
        <authorList>
            <consortium name="The Broad Institute Genomics Platform"/>
            <consortium name="The Broad Institute Genome Sequencing Center for Infectious Disease"/>
            <person name="Wu L."/>
            <person name="Ma J."/>
        </authorList>
    </citation>
    <scope>NUCLEOTIDE SEQUENCE [LARGE SCALE GENOMIC DNA]</scope>
    <source>
        <strain evidence="10">KCTC 15012</strain>
    </source>
</reference>
<dbReference type="InterPro" id="IPR036250">
    <property type="entry name" value="AcylCo_DH-like_C"/>
</dbReference>
<dbReference type="InterPro" id="IPR006091">
    <property type="entry name" value="Acyl-CoA_Oxase/DH_mid-dom"/>
</dbReference>
<dbReference type="Pfam" id="PF00441">
    <property type="entry name" value="Acyl-CoA_dh_1"/>
    <property type="match status" value="1"/>
</dbReference>
<dbReference type="RefSeq" id="WP_377316857.1">
    <property type="nucleotide sequence ID" value="NZ_JBHUIY010000023.1"/>
</dbReference>
<comment type="similarity">
    <text evidence="2 5">Belongs to the acyl-CoA dehydrogenase family.</text>
</comment>
<dbReference type="InterPro" id="IPR046373">
    <property type="entry name" value="Acyl-CoA_Oxase/DH_mid-dom_sf"/>
</dbReference>
<gene>
    <name evidence="9" type="ORF">ACFSNB_12050</name>
</gene>
<evidence type="ECO:0000256" key="5">
    <source>
        <dbReference type="RuleBase" id="RU362125"/>
    </source>
</evidence>
<dbReference type="SUPFAM" id="SSF56645">
    <property type="entry name" value="Acyl-CoA dehydrogenase NM domain-like"/>
    <property type="match status" value="1"/>
</dbReference>
<evidence type="ECO:0000313" key="10">
    <source>
        <dbReference type="Proteomes" id="UP001597296"/>
    </source>
</evidence>
<dbReference type="PANTHER" id="PTHR42803:SF1">
    <property type="entry name" value="BROAD-SPECIFICITY LINEAR ACYL-COA DEHYDROGENASE FADE5"/>
    <property type="match status" value="1"/>
</dbReference>
<protein>
    <submittedName>
        <fullName evidence="9">Acyl-CoA dehydrogenase family protein</fullName>
    </submittedName>
</protein>
<keyword evidence="5" id="KW-0560">Oxidoreductase</keyword>
<dbReference type="PANTHER" id="PTHR42803">
    <property type="entry name" value="ACYL-COA DEHYDROGENASE"/>
    <property type="match status" value="1"/>
</dbReference>
<sequence>MIDYRSPVADILFALRAAGADRLPGWDDDLARTVLDQAGRLVDAVVAPLDPLGDAHPARLEGGRVRLPPGFAAAYALYRDGGWPGLAVAEAEGGQGLPHVLAGAVSEMLSGACLSFQMLLSLGQGALRTLGANGSPAQKARWMRRLASGDWLATMCLTEPQAGSDLGRIRCLARPDPAGGWRISGGKVFISGGDQDLTGRTLHLVLARTPDAPPGVRGLSLFLCPSELEDGSRNAVSVLRLEDKMGLHASPTCQMAFDAAWAELVGAPGEGLARMFTMMNAERLDVAAQGIGLAEIAGQRSRAYAAQRHQGRAGPGGGPDPIAAHPDIRRALLTQLALALGGRAMLYRVLVELELGTNPALVEIMTPICKAFCTDAGGEAADHAIQIHGGYGYLREYRVEQILRDARITRIYEGSNGIQGMTLAGRLLTLDDGACRRAFHAEIVAAAAQAEAAWREDLTRALAAWEEAASALLAAPEPGYAAADFLRLSGLLAFAAAWARLHAAADAAPSPARIRQGADFVRRWMLPEIPLLAARCAGGFRPDPAGLEEALTP</sequence>
<dbReference type="SUPFAM" id="SSF47203">
    <property type="entry name" value="Acyl-CoA dehydrogenase C-terminal domain-like"/>
    <property type="match status" value="1"/>
</dbReference>
<dbReference type="InterPro" id="IPR013786">
    <property type="entry name" value="AcylCoA_DH/ox_N"/>
</dbReference>
<dbReference type="InterPro" id="IPR052166">
    <property type="entry name" value="Diverse_Acyl-CoA_DH"/>
</dbReference>
<evidence type="ECO:0000256" key="1">
    <source>
        <dbReference type="ARBA" id="ARBA00001974"/>
    </source>
</evidence>
<evidence type="ECO:0000313" key="9">
    <source>
        <dbReference type="EMBL" id="MFD2234540.1"/>
    </source>
</evidence>
<evidence type="ECO:0000259" key="7">
    <source>
        <dbReference type="Pfam" id="PF02770"/>
    </source>
</evidence>
<keyword evidence="3 5" id="KW-0285">Flavoprotein</keyword>
<evidence type="ECO:0000256" key="2">
    <source>
        <dbReference type="ARBA" id="ARBA00009347"/>
    </source>
</evidence>
<dbReference type="InterPro" id="IPR009100">
    <property type="entry name" value="AcylCoA_DH/oxidase_NM_dom_sf"/>
</dbReference>
<comment type="caution">
    <text evidence="9">The sequence shown here is derived from an EMBL/GenBank/DDBJ whole genome shotgun (WGS) entry which is preliminary data.</text>
</comment>
<feature type="domain" description="Acyl-CoA dehydrogenase/oxidase N-terminal" evidence="8">
    <location>
        <begin position="79"/>
        <end position="150"/>
    </location>
</feature>
<dbReference type="EMBL" id="JBHUIY010000023">
    <property type="protein sequence ID" value="MFD2234540.1"/>
    <property type="molecule type" value="Genomic_DNA"/>
</dbReference>